<accession>A0A0H3B5P8</accession>
<dbReference type="RefSeq" id="WP_002212204.1">
    <property type="nucleotide sequence ID" value="NZ_CP009792.1"/>
</dbReference>
<sequence>MSKNTKQTSGKVASIAAKTLNDPNSSAIQRSLAGSALSQRGTPNQTSGEMEHKASAALDNPRSSALTKQLAASVLAQANKDRK</sequence>
<protein>
    <submittedName>
        <fullName evidence="2">Uncharacterized protein</fullName>
    </submittedName>
</protein>
<dbReference type="EMBL" id="CP000950">
    <property type="protein sequence ID" value="ACA69258.1"/>
    <property type="molecule type" value="Genomic_DNA"/>
</dbReference>
<evidence type="ECO:0000256" key="1">
    <source>
        <dbReference type="SAM" id="MobiDB-lite"/>
    </source>
</evidence>
<feature type="compositionally biased region" description="Polar residues" evidence="1">
    <location>
        <begin position="1"/>
        <end position="11"/>
    </location>
</feature>
<proteinExistence type="predicted"/>
<dbReference type="PATRIC" id="fig|502800.11.peg.3705"/>
<reference evidence="2" key="1">
    <citation type="submission" date="2008-02" db="EMBL/GenBank/DDBJ databases">
        <title>Complete sequence of Yersinia pseudotuberculosis YPIII.</title>
        <authorList>
            <consortium name="US DOE Joint Genome Institute"/>
            <person name="Challacombe J.F."/>
            <person name="Bruce D."/>
            <person name="Detter J.C."/>
            <person name="Green L."/>
            <person name="Land M."/>
            <person name="Munk C."/>
            <person name="Lindler L.E."/>
            <person name="Nikolich M.P."/>
            <person name="Brettin T."/>
        </authorList>
    </citation>
    <scope>NUCLEOTIDE SEQUENCE</scope>
    <source>
        <strain evidence="2">YPIII</strain>
    </source>
</reference>
<dbReference type="KEGG" id="ypy:YPK_2984"/>
<feature type="compositionally biased region" description="Polar residues" evidence="1">
    <location>
        <begin position="36"/>
        <end position="48"/>
    </location>
</feature>
<dbReference type="GeneID" id="57976054"/>
<dbReference type="AlphaFoldDB" id="A0A0H3B5P8"/>
<organism evidence="2">
    <name type="scientific">Yersinia pseudotuberculosis serotype O:3 (strain YPIII)</name>
    <dbReference type="NCBI Taxonomy" id="502800"/>
    <lineage>
        <taxon>Bacteria</taxon>
        <taxon>Pseudomonadati</taxon>
        <taxon>Pseudomonadota</taxon>
        <taxon>Gammaproteobacteria</taxon>
        <taxon>Enterobacterales</taxon>
        <taxon>Yersiniaceae</taxon>
        <taxon>Yersinia</taxon>
    </lineage>
</organism>
<feature type="region of interest" description="Disordered" evidence="1">
    <location>
        <begin position="1"/>
        <end position="83"/>
    </location>
</feature>
<name>A0A0H3B5P8_YERPY</name>
<evidence type="ECO:0000313" key="2">
    <source>
        <dbReference type="EMBL" id="ACA69258.1"/>
    </source>
</evidence>
<gene>
    <name evidence="2" type="ordered locus">YPK_2984</name>
</gene>